<dbReference type="PROSITE" id="PS50066">
    <property type="entry name" value="MADS_BOX_2"/>
    <property type="match status" value="1"/>
</dbReference>
<keyword evidence="3" id="KW-0175">Coiled coil</keyword>
<feature type="region of interest" description="Disordered" evidence="7">
    <location>
        <begin position="319"/>
        <end position="352"/>
    </location>
</feature>
<comment type="subcellular location">
    <subcellularLocation>
        <location evidence="1">Nucleus</location>
    </subcellularLocation>
</comment>
<accession>A0A3Q8BXK7</accession>
<dbReference type="EMBL" id="KX714637">
    <property type="protein sequence ID" value="ASZ79974.1"/>
    <property type="molecule type" value="mRNA"/>
</dbReference>
<keyword evidence="2" id="KW-0805">Transcription regulation</keyword>
<evidence type="ECO:0000256" key="4">
    <source>
        <dbReference type="ARBA" id="ARBA00023125"/>
    </source>
</evidence>
<dbReference type="InterPro" id="IPR033896">
    <property type="entry name" value="MEF2-like_N"/>
</dbReference>
<evidence type="ECO:0000256" key="7">
    <source>
        <dbReference type="SAM" id="MobiDB-lite"/>
    </source>
</evidence>
<organism evidence="9">
    <name type="scientific">Bambusa multiplex</name>
    <name type="common">Hedge bamboo</name>
    <name type="synonym">Bambusa glaucescens</name>
    <dbReference type="NCBI Taxonomy" id="4582"/>
    <lineage>
        <taxon>Eukaryota</taxon>
        <taxon>Viridiplantae</taxon>
        <taxon>Streptophyta</taxon>
        <taxon>Embryophyta</taxon>
        <taxon>Tracheophyta</taxon>
        <taxon>Spermatophyta</taxon>
        <taxon>Magnoliopsida</taxon>
        <taxon>Liliopsida</taxon>
        <taxon>Poales</taxon>
        <taxon>Poaceae</taxon>
        <taxon>BOP clade</taxon>
        <taxon>Bambusoideae</taxon>
        <taxon>Bambusodae</taxon>
        <taxon>Bambuseae</taxon>
        <taxon>Bambusinae</taxon>
        <taxon>Bambusa</taxon>
    </lineage>
</organism>
<feature type="domain" description="MADS-box" evidence="8">
    <location>
        <begin position="1"/>
        <end position="61"/>
    </location>
</feature>
<dbReference type="InterPro" id="IPR002100">
    <property type="entry name" value="TF_MADSbox"/>
</dbReference>
<evidence type="ECO:0000313" key="9">
    <source>
        <dbReference type="EMBL" id="ASZ79974.1"/>
    </source>
</evidence>
<dbReference type="PANTHER" id="PTHR48019">
    <property type="entry name" value="SERUM RESPONSE FACTOR HOMOLOG"/>
    <property type="match status" value="1"/>
</dbReference>
<dbReference type="GO" id="GO:0080092">
    <property type="term" value="P:regulation of pollen tube growth"/>
    <property type="evidence" value="ECO:0007669"/>
    <property type="project" value="UniProtKB-ARBA"/>
</dbReference>
<dbReference type="GO" id="GO:0010152">
    <property type="term" value="P:pollen maturation"/>
    <property type="evidence" value="ECO:0007669"/>
    <property type="project" value="UniProtKB-ARBA"/>
</dbReference>
<sequence>MGRVKLQIKRIENMTNRHVTFSKRRNGLIKKAYELSVLCDIDIALIMFSPSGRLHHFAGRHRIEDVLARYINIPEHDRGGTIRNREHLVKMLTQLKCESDMAEELTSNKGPINSNIEELQQEIRRYQHQMQLSEERLRLFEPEPAGLASMDEIEACEKFLMDTLSRVEERKKYLLCNHMGSFDPSTSAMQHLYLPQQQHGDIACAFGGDDIASWVSEGMSASASVPPMFAGPPEPIMSFRDQAMYDAVRQDPGLPAVGLGMPMCHVDQHIQSDEWQQAYTSAELLSALIPSTPFPLDQDSLAPVLTPTMVPHVHEQMEAAGSSSQVPTEEGSMGGGMCPVSQENGLDHVNIS</sequence>
<keyword evidence="4" id="KW-0238">DNA-binding</keyword>
<keyword evidence="6" id="KW-0539">Nucleus</keyword>
<keyword evidence="5" id="KW-0804">Transcription</keyword>
<dbReference type="SMART" id="SM00432">
    <property type="entry name" value="MADS"/>
    <property type="match status" value="1"/>
</dbReference>
<reference evidence="9" key="1">
    <citation type="submission" date="2016-08" db="EMBL/GenBank/DDBJ databases">
        <title>Transcriptome of Bambusa mutipllex flowers.</title>
        <authorList>
            <person name="Lin C.-S."/>
            <person name="Yue J.-J."/>
            <person name="Hsiao H.C.-W."/>
            <person name="Yang L.-H."/>
            <person name="Yuan J.-L."/>
            <person name="Gu X.-P."/>
            <person name="Shih M.-C."/>
        </authorList>
    </citation>
    <scope>NUCLEOTIDE SEQUENCE</scope>
</reference>
<dbReference type="Pfam" id="PF00319">
    <property type="entry name" value="SRF-TF"/>
    <property type="match status" value="1"/>
</dbReference>
<evidence type="ECO:0000256" key="5">
    <source>
        <dbReference type="ARBA" id="ARBA00023163"/>
    </source>
</evidence>
<dbReference type="Gene3D" id="3.40.1810.10">
    <property type="entry name" value="Transcription factor, MADS-box"/>
    <property type="match status" value="1"/>
</dbReference>
<evidence type="ECO:0000256" key="1">
    <source>
        <dbReference type="ARBA" id="ARBA00004123"/>
    </source>
</evidence>
<dbReference type="GO" id="GO:0005634">
    <property type="term" value="C:nucleus"/>
    <property type="evidence" value="ECO:0007669"/>
    <property type="project" value="UniProtKB-SubCell"/>
</dbReference>
<evidence type="ECO:0000256" key="6">
    <source>
        <dbReference type="ARBA" id="ARBA00023242"/>
    </source>
</evidence>
<dbReference type="InterPro" id="IPR036879">
    <property type="entry name" value="TF_MADSbox_sf"/>
</dbReference>
<dbReference type="PROSITE" id="PS00350">
    <property type="entry name" value="MADS_BOX_1"/>
    <property type="match status" value="1"/>
</dbReference>
<dbReference type="PRINTS" id="PR00404">
    <property type="entry name" value="MADSDOMAIN"/>
</dbReference>
<dbReference type="InterPro" id="IPR050142">
    <property type="entry name" value="MADS-box/MEF2_TF"/>
</dbReference>
<name>A0A3Q8BXK7_BAMML</name>
<dbReference type="GO" id="GO:0000977">
    <property type="term" value="F:RNA polymerase II transcription regulatory region sequence-specific DNA binding"/>
    <property type="evidence" value="ECO:0007669"/>
    <property type="project" value="InterPro"/>
</dbReference>
<evidence type="ECO:0000256" key="2">
    <source>
        <dbReference type="ARBA" id="ARBA00023015"/>
    </source>
</evidence>
<proteinExistence type="evidence at transcript level"/>
<evidence type="ECO:0000256" key="3">
    <source>
        <dbReference type="ARBA" id="ARBA00023054"/>
    </source>
</evidence>
<dbReference type="CDD" id="cd00265">
    <property type="entry name" value="MADS_MEF2_like"/>
    <property type="match status" value="1"/>
</dbReference>
<dbReference type="AlphaFoldDB" id="A0A3Q8BXK7"/>
<dbReference type="FunFam" id="3.40.1810.10:FF:000014">
    <property type="entry name" value="MADS-box transcription factor 41"/>
    <property type="match status" value="1"/>
</dbReference>
<dbReference type="GO" id="GO:0046983">
    <property type="term" value="F:protein dimerization activity"/>
    <property type="evidence" value="ECO:0007669"/>
    <property type="project" value="InterPro"/>
</dbReference>
<protein>
    <submittedName>
        <fullName evidence="9">MADS63</fullName>
    </submittedName>
</protein>
<dbReference type="GO" id="GO:0045944">
    <property type="term" value="P:positive regulation of transcription by RNA polymerase II"/>
    <property type="evidence" value="ECO:0007669"/>
    <property type="project" value="InterPro"/>
</dbReference>
<dbReference type="SUPFAM" id="SSF55455">
    <property type="entry name" value="SRF-like"/>
    <property type="match status" value="1"/>
</dbReference>
<evidence type="ECO:0000259" key="8">
    <source>
        <dbReference type="PROSITE" id="PS50066"/>
    </source>
</evidence>